<accession>A0AAU4JXY4</accession>
<dbReference type="EMBL" id="CP108021">
    <property type="protein sequence ID" value="WUM18677.1"/>
    <property type="molecule type" value="Genomic_DNA"/>
</dbReference>
<keyword evidence="1" id="KW-0472">Membrane</keyword>
<reference evidence="2 3" key="1">
    <citation type="submission" date="2022-10" db="EMBL/GenBank/DDBJ databases">
        <title>The complete genomes of actinobacterial strains from the NBC collection.</title>
        <authorList>
            <person name="Joergensen T.S."/>
            <person name="Alvarez Arevalo M."/>
            <person name="Sterndorff E.B."/>
            <person name="Faurdal D."/>
            <person name="Vuksanovic O."/>
            <person name="Mourched A.-S."/>
            <person name="Charusanti P."/>
            <person name="Shaw S."/>
            <person name="Blin K."/>
            <person name="Weber T."/>
        </authorList>
    </citation>
    <scope>NUCLEOTIDE SEQUENCE [LARGE SCALE GENOMIC DNA]</scope>
    <source>
        <strain evidence="2 3">NBC_00319</strain>
    </source>
</reference>
<keyword evidence="1" id="KW-1133">Transmembrane helix</keyword>
<dbReference type="KEGG" id="whr:OG579_13115"/>
<organism evidence="2 3">
    <name type="scientific">Williamsia herbipolensis</name>
    <dbReference type="NCBI Taxonomy" id="1603258"/>
    <lineage>
        <taxon>Bacteria</taxon>
        <taxon>Bacillati</taxon>
        <taxon>Actinomycetota</taxon>
        <taxon>Actinomycetes</taxon>
        <taxon>Mycobacteriales</taxon>
        <taxon>Nocardiaceae</taxon>
        <taxon>Williamsia</taxon>
    </lineage>
</organism>
<sequence>MNVLPAGVNRLITLLLGLVFVAVGAVAIAWELKVHQVRDQLDKIDLGWFDRAPDESWWLYVLIGIAVGGILIGLLLLALNSRPRKTGTVVLPGSDGSGTLAVNPGKIANAVADDLARHRLITSTRSRAIDDRKRVMLEITVEAESNRDFAEITEVVGRAEQQIAAALPGSEVRPRFQIHMSTPKKATRVD</sequence>
<proteinExistence type="predicted"/>
<gene>
    <name evidence="2" type="ORF">OG579_13115</name>
</gene>
<evidence type="ECO:0000256" key="1">
    <source>
        <dbReference type="SAM" id="Phobius"/>
    </source>
</evidence>
<keyword evidence="3" id="KW-1185">Reference proteome</keyword>
<feature type="transmembrane region" description="Helical" evidence="1">
    <location>
        <begin position="57"/>
        <end position="79"/>
    </location>
</feature>
<evidence type="ECO:0000313" key="3">
    <source>
        <dbReference type="Proteomes" id="UP001432128"/>
    </source>
</evidence>
<dbReference type="Proteomes" id="UP001432128">
    <property type="component" value="Chromosome"/>
</dbReference>
<name>A0AAU4JXY4_9NOCA</name>
<evidence type="ECO:0000313" key="2">
    <source>
        <dbReference type="EMBL" id="WUM18677.1"/>
    </source>
</evidence>
<keyword evidence="1" id="KW-0812">Transmembrane</keyword>
<dbReference type="AlphaFoldDB" id="A0AAU4JXY4"/>
<feature type="transmembrane region" description="Helical" evidence="1">
    <location>
        <begin position="12"/>
        <end position="30"/>
    </location>
</feature>
<protein>
    <submittedName>
        <fullName evidence="2">Alkaline shock response membrane anchor protein AmaP</fullName>
    </submittedName>
</protein>
<dbReference type="RefSeq" id="WP_328856280.1">
    <property type="nucleotide sequence ID" value="NZ_CP108021.1"/>
</dbReference>